<dbReference type="EMBL" id="FNXT01000270">
    <property type="protein sequence ID" value="SZX62903.1"/>
    <property type="molecule type" value="Genomic_DNA"/>
</dbReference>
<accession>A0A383VD83</accession>
<gene>
    <name evidence="1" type="ORF">BQ4739_LOCUS3479</name>
</gene>
<dbReference type="AlphaFoldDB" id="A0A383VD83"/>
<proteinExistence type="predicted"/>
<evidence type="ECO:0000313" key="1">
    <source>
        <dbReference type="EMBL" id="SZX62903.1"/>
    </source>
</evidence>
<keyword evidence="2" id="KW-1185">Reference proteome</keyword>
<organism evidence="1 2">
    <name type="scientific">Tetradesmus obliquus</name>
    <name type="common">Green alga</name>
    <name type="synonym">Acutodesmus obliquus</name>
    <dbReference type="NCBI Taxonomy" id="3088"/>
    <lineage>
        <taxon>Eukaryota</taxon>
        <taxon>Viridiplantae</taxon>
        <taxon>Chlorophyta</taxon>
        <taxon>core chlorophytes</taxon>
        <taxon>Chlorophyceae</taxon>
        <taxon>CS clade</taxon>
        <taxon>Sphaeropleales</taxon>
        <taxon>Scenedesmaceae</taxon>
        <taxon>Tetradesmus</taxon>
    </lineage>
</organism>
<name>A0A383VD83_TETOB</name>
<reference evidence="1 2" key="1">
    <citation type="submission" date="2016-10" db="EMBL/GenBank/DDBJ databases">
        <authorList>
            <person name="Cai Z."/>
        </authorList>
    </citation>
    <scope>NUCLEOTIDE SEQUENCE [LARGE SCALE GENOMIC DNA]</scope>
</reference>
<protein>
    <submittedName>
        <fullName evidence="1">Uncharacterized protein</fullName>
    </submittedName>
</protein>
<sequence>MCKCPGPVKLERAAHASLDACFDALVCAAKDVTTLGYLNRDQTLKSIQAAQVALSLAKEAAPEPEVAPRRTFTKAGRVRKCWDSGEWALSEQQLSLSADEPAALPAAEMESLPRRYWAALAETTAKPTRRTRFAPAE</sequence>
<dbReference type="Proteomes" id="UP000256970">
    <property type="component" value="Unassembled WGS sequence"/>
</dbReference>
<evidence type="ECO:0000313" key="2">
    <source>
        <dbReference type="Proteomes" id="UP000256970"/>
    </source>
</evidence>